<organism evidence="3 4">
    <name type="scientific">Halobacteroides halobius (strain ATCC 35273 / DSM 5150 / MD-1)</name>
    <dbReference type="NCBI Taxonomy" id="748449"/>
    <lineage>
        <taxon>Bacteria</taxon>
        <taxon>Bacillati</taxon>
        <taxon>Bacillota</taxon>
        <taxon>Clostridia</taxon>
        <taxon>Halanaerobiales</taxon>
        <taxon>Halobacteroidaceae</taxon>
        <taxon>Halobacteroides</taxon>
    </lineage>
</organism>
<evidence type="ECO:0000256" key="1">
    <source>
        <dbReference type="SAM" id="Phobius"/>
    </source>
</evidence>
<dbReference type="Proteomes" id="UP000010880">
    <property type="component" value="Chromosome"/>
</dbReference>
<feature type="transmembrane region" description="Helical" evidence="1">
    <location>
        <begin position="61"/>
        <end position="81"/>
    </location>
</feature>
<evidence type="ECO:0000313" key="4">
    <source>
        <dbReference type="Proteomes" id="UP000010880"/>
    </source>
</evidence>
<dbReference type="eggNOG" id="COG3366">
    <property type="taxonomic scope" value="Bacteria"/>
</dbReference>
<feature type="domain" description="Nucleoside transporter/FeoB GTPase Gate" evidence="2">
    <location>
        <begin position="19"/>
        <end position="108"/>
    </location>
</feature>
<gene>
    <name evidence="3" type="ordered locus">Halha_0512</name>
</gene>
<dbReference type="Pfam" id="PF07670">
    <property type="entry name" value="Gate"/>
    <property type="match status" value="1"/>
</dbReference>
<dbReference type="AlphaFoldDB" id="L0K640"/>
<dbReference type="InterPro" id="IPR011642">
    <property type="entry name" value="Gate_dom"/>
</dbReference>
<dbReference type="OrthoDB" id="9779080at2"/>
<protein>
    <submittedName>
        <fullName evidence="3">Fe2+ transport system protein B</fullName>
    </submittedName>
</protein>
<feature type="transmembrane region" description="Helical" evidence="1">
    <location>
        <begin position="88"/>
        <end position="108"/>
    </location>
</feature>
<sequence length="160" mass="17884">MEWSLFFSEVVWGSWSMLKKIALIIFPLLIGVEVADEIGILDRLAQLFNPILKYFKLPKEASIPLLVAQIFGLTYGAGVILRSVEEDQLSASDLMTLAIFLVICHAAIEDTLLFAALGANGLIILGMRVVLAIVITYLYAKYFVEKDQLEIEKLREVDCC</sequence>
<keyword evidence="4" id="KW-1185">Reference proteome</keyword>
<proteinExistence type="predicted"/>
<dbReference type="HOGENOM" id="CLU_1682808_0_0_9"/>
<name>L0K640_HALHC</name>
<feature type="transmembrane region" description="Helical" evidence="1">
    <location>
        <begin position="21"/>
        <end position="41"/>
    </location>
</feature>
<reference evidence="4" key="1">
    <citation type="submission" date="2012-02" db="EMBL/GenBank/DDBJ databases">
        <title>The complete genome of Halobacteroides halobius DSM 5150.</title>
        <authorList>
            <person name="Lucas S."/>
            <person name="Copeland A."/>
            <person name="Lapidus A."/>
            <person name="Glavina del Rio T."/>
            <person name="Dalin E."/>
            <person name="Tice H."/>
            <person name="Bruce D."/>
            <person name="Goodwin L."/>
            <person name="Pitluck S."/>
            <person name="Peters L."/>
            <person name="Mikhailova N."/>
            <person name="Gu W."/>
            <person name="Kyrpides N."/>
            <person name="Mavromatis K."/>
            <person name="Ivanova N."/>
            <person name="Brettin T."/>
            <person name="Detter J.C."/>
            <person name="Han C."/>
            <person name="Larimer F."/>
            <person name="Land M."/>
            <person name="Hauser L."/>
            <person name="Markowitz V."/>
            <person name="Cheng J.-F."/>
            <person name="Hugenholtz P."/>
            <person name="Woyke T."/>
            <person name="Wu D."/>
            <person name="Tindall B."/>
            <person name="Pomrenke H."/>
            <person name="Brambilla E."/>
            <person name="Klenk H.-P."/>
            <person name="Eisen J.A."/>
        </authorList>
    </citation>
    <scope>NUCLEOTIDE SEQUENCE [LARGE SCALE GENOMIC DNA]</scope>
    <source>
        <strain evidence="4">ATCC 35273 / DSM 5150 / MD-1</strain>
    </source>
</reference>
<feature type="transmembrane region" description="Helical" evidence="1">
    <location>
        <begin position="114"/>
        <end position="140"/>
    </location>
</feature>
<dbReference type="EMBL" id="CP003359">
    <property type="protein sequence ID" value="AGB40486.1"/>
    <property type="molecule type" value="Genomic_DNA"/>
</dbReference>
<keyword evidence="1" id="KW-0472">Membrane</keyword>
<dbReference type="KEGG" id="hhl:Halha_0512"/>
<evidence type="ECO:0000313" key="3">
    <source>
        <dbReference type="EMBL" id="AGB40486.1"/>
    </source>
</evidence>
<keyword evidence="1" id="KW-0812">Transmembrane</keyword>
<accession>L0K640</accession>
<dbReference type="STRING" id="748449.Halha_0512"/>
<keyword evidence="1" id="KW-1133">Transmembrane helix</keyword>
<evidence type="ECO:0000259" key="2">
    <source>
        <dbReference type="Pfam" id="PF07670"/>
    </source>
</evidence>